<dbReference type="InterPro" id="IPR019647">
    <property type="entry name" value="PhoP_reg_network_YrbL"/>
</dbReference>
<dbReference type="RefSeq" id="WP_232595055.1">
    <property type="nucleotide sequence ID" value="NZ_BSPD01000035.1"/>
</dbReference>
<dbReference type="Pfam" id="PF10707">
    <property type="entry name" value="YrbL-PhoP_reg"/>
    <property type="match status" value="1"/>
</dbReference>
<reference evidence="1 2" key="1">
    <citation type="journal article" date="2014" name="Int. J. Syst. Evol. Microbiol.">
        <title>Complete genome sequence of Corynebacterium casei LMG S-19264T (=DSM 44701T), isolated from a smear-ripened cheese.</title>
        <authorList>
            <consortium name="US DOE Joint Genome Institute (JGI-PGF)"/>
            <person name="Walter F."/>
            <person name="Albersmeier A."/>
            <person name="Kalinowski J."/>
            <person name="Ruckert C."/>
        </authorList>
    </citation>
    <scope>NUCLEOTIDE SEQUENCE [LARGE SCALE GENOMIC DNA]</scope>
    <source>
        <strain evidence="1 2">NBRC 110095</strain>
    </source>
</reference>
<name>A0AA37T2Q9_9GAMM</name>
<evidence type="ECO:0000313" key="1">
    <source>
        <dbReference type="EMBL" id="GLS25874.1"/>
    </source>
</evidence>
<evidence type="ECO:0008006" key="3">
    <source>
        <dbReference type="Google" id="ProtNLM"/>
    </source>
</evidence>
<accession>A0AA37T2Q9</accession>
<dbReference type="AlphaFoldDB" id="A0AA37T2Q9"/>
<proteinExistence type="predicted"/>
<dbReference type="EMBL" id="BSPD01000035">
    <property type="protein sequence ID" value="GLS25874.1"/>
    <property type="molecule type" value="Genomic_DNA"/>
</dbReference>
<sequence length="246" mass="28338">MNSKINSSSSSDFVNLGSIENAFAQGGNRLCFVDPRNQHRCIKVCRPDRTPAIKRAKKSFPASLKPLHCFDDNIDEFRVYERINHSIGEAAYQLIPRCFGFINTNHGTGLTTEIIMDDDQLISLSLKQYIWVNGLTEHLQAIIQAFQHSWVELGMPSRNLLLHNLVVQQKQQQPHRIVVIDGIGWADPLPVAYWSRHIARKKSYRKAQRLNQAIQQLLETKAQNGEWGYHGWMEEQQRRLPEIETP</sequence>
<gene>
    <name evidence="1" type="ORF">GCM10007877_15880</name>
</gene>
<protein>
    <recommendedName>
        <fullName evidence="3">PhoP regulatory network protein YrbL</fullName>
    </recommendedName>
</protein>
<organism evidence="1 2">
    <name type="scientific">Marinibactrum halimedae</name>
    <dbReference type="NCBI Taxonomy" id="1444977"/>
    <lineage>
        <taxon>Bacteria</taxon>
        <taxon>Pseudomonadati</taxon>
        <taxon>Pseudomonadota</taxon>
        <taxon>Gammaproteobacteria</taxon>
        <taxon>Cellvibrionales</taxon>
        <taxon>Cellvibrionaceae</taxon>
        <taxon>Marinibactrum</taxon>
    </lineage>
</organism>
<dbReference type="Proteomes" id="UP001156870">
    <property type="component" value="Unassembled WGS sequence"/>
</dbReference>
<evidence type="ECO:0000313" key="2">
    <source>
        <dbReference type="Proteomes" id="UP001156870"/>
    </source>
</evidence>
<comment type="caution">
    <text evidence="1">The sequence shown here is derived from an EMBL/GenBank/DDBJ whole genome shotgun (WGS) entry which is preliminary data.</text>
</comment>
<keyword evidence="2" id="KW-1185">Reference proteome</keyword>